<evidence type="ECO:0000313" key="5">
    <source>
        <dbReference type="EMBL" id="GET88650.1"/>
    </source>
</evidence>
<accession>A0A640KG14</accession>
<feature type="domain" description="RecQ mediated genome instability protein 1 OB-fold" evidence="4">
    <location>
        <begin position="54"/>
        <end position="177"/>
    </location>
</feature>
<proteinExistence type="inferred from homology"/>
<evidence type="ECO:0000313" key="6">
    <source>
        <dbReference type="Proteomes" id="UP000419144"/>
    </source>
</evidence>
<keyword evidence="6" id="KW-1185">Reference proteome</keyword>
<dbReference type="EMBL" id="BLBS01000030">
    <property type="protein sequence ID" value="GET88650.1"/>
    <property type="molecule type" value="Genomic_DNA"/>
</dbReference>
<feature type="compositionally biased region" description="Gly residues" evidence="3">
    <location>
        <begin position="294"/>
        <end position="310"/>
    </location>
</feature>
<dbReference type="VEuPathDB" id="TriTrypDB:LtaPh_2301000"/>
<dbReference type="PANTHER" id="PTHR14790">
    <property type="entry name" value="RECQ-MEDIATED GENOME INSTABILITY PROTEIN 1 RMI1"/>
    <property type="match status" value="1"/>
</dbReference>
<dbReference type="GO" id="GO:0000724">
    <property type="term" value="P:double-strand break repair via homologous recombination"/>
    <property type="evidence" value="ECO:0007669"/>
    <property type="project" value="TreeGrafter"/>
</dbReference>
<protein>
    <recommendedName>
        <fullName evidence="2">RecQ-mediated genome instability protein 1</fullName>
    </recommendedName>
</protein>
<evidence type="ECO:0000259" key="4">
    <source>
        <dbReference type="Pfam" id="PF08585"/>
    </source>
</evidence>
<comment type="similarity">
    <text evidence="1">Belongs to the RMI1 family.</text>
</comment>
<dbReference type="GO" id="GO:0000712">
    <property type="term" value="P:resolution of meiotic recombination intermediates"/>
    <property type="evidence" value="ECO:0007669"/>
    <property type="project" value="TreeGrafter"/>
</dbReference>
<evidence type="ECO:0000256" key="3">
    <source>
        <dbReference type="SAM" id="MobiDB-lite"/>
    </source>
</evidence>
<dbReference type="OrthoDB" id="341511at2759"/>
<gene>
    <name evidence="5" type="ORF">LtaPh_2301000</name>
</gene>
<dbReference type="PANTHER" id="PTHR14790:SF15">
    <property type="entry name" value="RECQ-MEDIATED GENOME INSTABILITY PROTEIN 1"/>
    <property type="match status" value="1"/>
</dbReference>
<evidence type="ECO:0000256" key="2">
    <source>
        <dbReference type="ARBA" id="ARBA00018987"/>
    </source>
</evidence>
<dbReference type="Proteomes" id="UP000419144">
    <property type="component" value="Unassembled WGS sequence"/>
</dbReference>
<dbReference type="InterPro" id="IPR042470">
    <property type="entry name" value="RMI1_N_C_sf"/>
</dbReference>
<name>A0A640KG14_LEITA</name>
<organism evidence="5 6">
    <name type="scientific">Leishmania tarentolae</name>
    <name type="common">Sauroleishmania tarentolae</name>
    <dbReference type="NCBI Taxonomy" id="5689"/>
    <lineage>
        <taxon>Eukaryota</taxon>
        <taxon>Discoba</taxon>
        <taxon>Euglenozoa</taxon>
        <taxon>Kinetoplastea</taxon>
        <taxon>Metakinetoplastina</taxon>
        <taxon>Trypanosomatida</taxon>
        <taxon>Trypanosomatidae</taxon>
        <taxon>Leishmaniinae</taxon>
        <taxon>Leishmania</taxon>
        <taxon>lizard Leishmania</taxon>
    </lineage>
</organism>
<dbReference type="AlphaFoldDB" id="A0A640KG14"/>
<comment type="caution">
    <text evidence="5">The sequence shown here is derived from an EMBL/GenBank/DDBJ whole genome shotgun (WGS) entry which is preliminary data.</text>
</comment>
<dbReference type="InterPro" id="IPR013894">
    <property type="entry name" value="RMI1_OB"/>
</dbReference>
<sequence>MTALAEEVRERYSLSLSTDYVERCVQANASLTSLELYQKSLRENLRDICGVSLLPYGISAQGSATLPNAVVMQINASRDATQPLRPCADISEEEAILNSVFQKNSSKRLLRLQLSDGNVEIPALELCTLRVFQGIPTPGEKVLIRKGTEVRNGCILLSESNVSLLGGEVHQLKQDFLAHRRRLEAGYQTSNGLDGAPRFAPLEVGHHYGRSVGHSGAPVDMGYQDGASRYHTNARGSGSGNYSHRGGSRGHAQQGGSNHGGRGSGGEYIRGGRGRGGGGGDGSYGNGDWRGHGRGGGGNATRGGRGGGNPRGRVGCASHYFDTANFQSPEEKFPEINEANFPRLV</sequence>
<reference evidence="5" key="1">
    <citation type="submission" date="2019-11" db="EMBL/GenBank/DDBJ databases">
        <title>Leishmania tarentolae CDS.</title>
        <authorList>
            <person name="Goto Y."/>
            <person name="Yamagishi J."/>
        </authorList>
    </citation>
    <scope>NUCLEOTIDE SEQUENCE [LARGE SCALE GENOMIC DNA]</scope>
    <source>
        <strain evidence="5">Parrot Tar II</strain>
    </source>
</reference>
<dbReference type="SMART" id="SM01161">
    <property type="entry name" value="DUF1767"/>
    <property type="match status" value="1"/>
</dbReference>
<dbReference type="GO" id="GO:0031422">
    <property type="term" value="C:RecQ family helicase-topoisomerase III complex"/>
    <property type="evidence" value="ECO:0007669"/>
    <property type="project" value="TreeGrafter"/>
</dbReference>
<feature type="compositionally biased region" description="Polar residues" evidence="3">
    <location>
        <begin position="230"/>
        <end position="242"/>
    </location>
</feature>
<dbReference type="GO" id="GO:0016604">
    <property type="term" value="C:nuclear body"/>
    <property type="evidence" value="ECO:0007669"/>
    <property type="project" value="TreeGrafter"/>
</dbReference>
<feature type="compositionally biased region" description="Gly residues" evidence="3">
    <location>
        <begin position="257"/>
        <end position="285"/>
    </location>
</feature>
<evidence type="ECO:0000256" key="1">
    <source>
        <dbReference type="ARBA" id="ARBA00006395"/>
    </source>
</evidence>
<dbReference type="Gene3D" id="2.40.50.770">
    <property type="entry name" value="RecQ-mediated genome instability protein Rmi1, C-terminal domain"/>
    <property type="match status" value="1"/>
</dbReference>
<feature type="region of interest" description="Disordered" evidence="3">
    <location>
        <begin position="210"/>
        <end position="311"/>
    </location>
</feature>
<dbReference type="Pfam" id="PF08585">
    <property type="entry name" value="RMI1_N_C"/>
    <property type="match status" value="1"/>
</dbReference>